<sequence>MSRSNGSSSVGQLTAHGRWKSRAKPLGSRDARIDHDPNTQTIAGSPSTDWLTNMSASQALQPVPLWNNDPSKKTAVEQLNHGASVKQEPFEEHPLTDDYCTSGPLFKSMDMDDVPADQGKVKDADVDMNDLLVGQGMVKGTERSPKGRDEEAKTTTDRPLLTRYPPMWAENRQEVCETFDWFRSYQGGVYFTKEIVKGYLLGGFGAKRDKFLHDGRLIISHGGGKAESVHSEKGRSVMKEAGNQQSDDKSVRALLKNFREGRPLALVIDDKYPLFPFSLASKNVTYAVLGFYMIVHAWAEYENAKAEGGRIVKYKFAFQWCEGQGAPWWFPPTREKGLDSSNGDIDTKPPEKSEEVDLAVESTSDFVPFHCNACGEKSPYVYKEGPVCLMPSCPMFWRVQKTSEYLPEELTYHKEFLLLHKPCYLPLGYETLRPPPVTERPDGITTSEAFTRGFHCTKCGRMSCRSEWSHWKCNNPGCGNSYRVPSKIHRANEFCFQQISSKFIYDWIDSKCKAIRKPLRNFTIGTTGIGQVLTIELPRNRGFLHHILSNSIKAKEEVSQLFKEYQEAANDGSLVFRRWPMRMHKCRGSLLTNYFSHNAGVPYNYVGGSENTVPWAKAPAAVLHARELIQRRIREALGKEIQFNEVLSAAYMERQKMAFHTDDEKGLGSVVAGLSLGSPAFMHFRMRKGQNDEKGIAISFILRHGDILVMDGAGVQKYYE</sequence>
<protein>
    <recommendedName>
        <fullName evidence="3">Alpha-ketoglutarate-dependent dioxygenase AlkB-like domain-containing protein</fullName>
    </recommendedName>
</protein>
<evidence type="ECO:0000313" key="4">
    <source>
        <dbReference type="EMBL" id="TFK26504.1"/>
    </source>
</evidence>
<feature type="compositionally biased region" description="Polar residues" evidence="2">
    <location>
        <begin position="1"/>
        <end position="12"/>
    </location>
</feature>
<feature type="compositionally biased region" description="Basic and acidic residues" evidence="2">
    <location>
        <begin position="27"/>
        <end position="37"/>
    </location>
</feature>
<feature type="binding site" evidence="1">
    <location>
        <position position="660"/>
    </location>
    <ligand>
        <name>2-oxoglutarate</name>
        <dbReference type="ChEBI" id="CHEBI:16810"/>
    </ligand>
</feature>
<dbReference type="SUPFAM" id="SSF51197">
    <property type="entry name" value="Clavaminate synthase-like"/>
    <property type="match status" value="1"/>
</dbReference>
<dbReference type="Pfam" id="PF13532">
    <property type="entry name" value="2OG-FeII_Oxy_2"/>
    <property type="match status" value="1"/>
</dbReference>
<feature type="domain" description="Alpha-ketoglutarate-dependent dioxygenase AlkB-like" evidence="3">
    <location>
        <begin position="544"/>
        <end position="719"/>
    </location>
</feature>
<name>A0A5C3L0M8_COPMA</name>
<dbReference type="PANTHER" id="PTHR31573:SF4">
    <property type="entry name" value="FE2OG DIOXYGENASE DOMAIN-CONTAINING PROTEIN"/>
    <property type="match status" value="1"/>
</dbReference>
<dbReference type="GO" id="GO:0051747">
    <property type="term" value="F:cytosine C-5 DNA demethylase activity"/>
    <property type="evidence" value="ECO:0007669"/>
    <property type="project" value="TreeGrafter"/>
</dbReference>
<dbReference type="AlphaFoldDB" id="A0A5C3L0M8"/>
<feature type="region of interest" description="Disordered" evidence="2">
    <location>
        <begin position="1"/>
        <end position="49"/>
    </location>
</feature>
<organism evidence="4 5">
    <name type="scientific">Coprinopsis marcescibilis</name>
    <name type="common">Agaric fungus</name>
    <name type="synonym">Psathyrella marcescibilis</name>
    <dbReference type="NCBI Taxonomy" id="230819"/>
    <lineage>
        <taxon>Eukaryota</taxon>
        <taxon>Fungi</taxon>
        <taxon>Dikarya</taxon>
        <taxon>Basidiomycota</taxon>
        <taxon>Agaricomycotina</taxon>
        <taxon>Agaricomycetes</taxon>
        <taxon>Agaricomycetidae</taxon>
        <taxon>Agaricales</taxon>
        <taxon>Agaricineae</taxon>
        <taxon>Psathyrellaceae</taxon>
        <taxon>Coprinopsis</taxon>
    </lineage>
</organism>
<dbReference type="GO" id="GO:0008198">
    <property type="term" value="F:ferrous iron binding"/>
    <property type="evidence" value="ECO:0007669"/>
    <property type="project" value="TreeGrafter"/>
</dbReference>
<dbReference type="EMBL" id="ML210174">
    <property type="protein sequence ID" value="TFK26504.1"/>
    <property type="molecule type" value="Genomic_DNA"/>
</dbReference>
<feature type="binding site" evidence="1">
    <location>
        <position position="651"/>
    </location>
    <ligand>
        <name>2-oxoglutarate</name>
        <dbReference type="ChEBI" id="CHEBI:16810"/>
    </ligand>
</feature>
<feature type="compositionally biased region" description="Polar residues" evidence="2">
    <location>
        <begin position="38"/>
        <end position="49"/>
    </location>
</feature>
<reference evidence="4 5" key="1">
    <citation type="journal article" date="2019" name="Nat. Ecol. Evol.">
        <title>Megaphylogeny resolves global patterns of mushroom evolution.</title>
        <authorList>
            <person name="Varga T."/>
            <person name="Krizsan K."/>
            <person name="Foldi C."/>
            <person name="Dima B."/>
            <person name="Sanchez-Garcia M."/>
            <person name="Sanchez-Ramirez S."/>
            <person name="Szollosi G.J."/>
            <person name="Szarkandi J.G."/>
            <person name="Papp V."/>
            <person name="Albert L."/>
            <person name="Andreopoulos W."/>
            <person name="Angelini C."/>
            <person name="Antonin V."/>
            <person name="Barry K.W."/>
            <person name="Bougher N.L."/>
            <person name="Buchanan P."/>
            <person name="Buyck B."/>
            <person name="Bense V."/>
            <person name="Catcheside P."/>
            <person name="Chovatia M."/>
            <person name="Cooper J."/>
            <person name="Damon W."/>
            <person name="Desjardin D."/>
            <person name="Finy P."/>
            <person name="Geml J."/>
            <person name="Haridas S."/>
            <person name="Hughes K."/>
            <person name="Justo A."/>
            <person name="Karasinski D."/>
            <person name="Kautmanova I."/>
            <person name="Kiss B."/>
            <person name="Kocsube S."/>
            <person name="Kotiranta H."/>
            <person name="LaButti K.M."/>
            <person name="Lechner B.E."/>
            <person name="Liimatainen K."/>
            <person name="Lipzen A."/>
            <person name="Lukacs Z."/>
            <person name="Mihaltcheva S."/>
            <person name="Morgado L.N."/>
            <person name="Niskanen T."/>
            <person name="Noordeloos M.E."/>
            <person name="Ohm R.A."/>
            <person name="Ortiz-Santana B."/>
            <person name="Ovrebo C."/>
            <person name="Racz N."/>
            <person name="Riley R."/>
            <person name="Savchenko A."/>
            <person name="Shiryaev A."/>
            <person name="Soop K."/>
            <person name="Spirin V."/>
            <person name="Szebenyi C."/>
            <person name="Tomsovsky M."/>
            <person name="Tulloss R.E."/>
            <person name="Uehling J."/>
            <person name="Grigoriev I.V."/>
            <person name="Vagvolgyi C."/>
            <person name="Papp T."/>
            <person name="Martin F.M."/>
            <person name="Miettinen O."/>
            <person name="Hibbett D.S."/>
            <person name="Nagy L.G."/>
        </authorList>
    </citation>
    <scope>NUCLEOTIDE SEQUENCE [LARGE SCALE GENOMIC DNA]</scope>
    <source>
        <strain evidence="4 5">CBS 121175</strain>
    </source>
</reference>
<dbReference type="InterPro" id="IPR032852">
    <property type="entry name" value="ALKBH2"/>
</dbReference>
<dbReference type="InterPro" id="IPR037151">
    <property type="entry name" value="AlkB-like_sf"/>
</dbReference>
<dbReference type="OrthoDB" id="2163491at2759"/>
<dbReference type="PANTHER" id="PTHR31573">
    <property type="entry name" value="ALPHA-KETOGLUTARATE-DEPENDENT DIOXYGENASE ALKB HOMOLOG 2"/>
    <property type="match status" value="1"/>
</dbReference>
<evidence type="ECO:0000259" key="3">
    <source>
        <dbReference type="Pfam" id="PF13532"/>
    </source>
</evidence>
<dbReference type="InterPro" id="IPR027450">
    <property type="entry name" value="AlkB-like"/>
</dbReference>
<feature type="binding site" evidence="1">
    <location>
        <position position="663"/>
    </location>
    <ligand>
        <name>substrate</name>
    </ligand>
</feature>
<gene>
    <name evidence="4" type="ORF">FA15DRAFT_667393</name>
</gene>
<evidence type="ECO:0000256" key="1">
    <source>
        <dbReference type="PIRSR" id="PIRSR632852-1"/>
    </source>
</evidence>
<dbReference type="STRING" id="230819.A0A5C3L0M8"/>
<dbReference type="Proteomes" id="UP000307440">
    <property type="component" value="Unassembled WGS sequence"/>
</dbReference>
<keyword evidence="5" id="KW-1185">Reference proteome</keyword>
<dbReference type="GO" id="GO:0006307">
    <property type="term" value="P:DNA alkylation repair"/>
    <property type="evidence" value="ECO:0007669"/>
    <property type="project" value="TreeGrafter"/>
</dbReference>
<feature type="binding site" evidence="1">
    <location>
        <begin position="603"/>
        <end position="605"/>
    </location>
    <ligand>
        <name>substrate</name>
    </ligand>
</feature>
<accession>A0A5C3L0M8</accession>
<evidence type="ECO:0000313" key="5">
    <source>
        <dbReference type="Proteomes" id="UP000307440"/>
    </source>
</evidence>
<proteinExistence type="predicted"/>
<evidence type="ECO:0000256" key="2">
    <source>
        <dbReference type="SAM" id="MobiDB-lite"/>
    </source>
</evidence>
<dbReference type="Gene3D" id="2.60.120.590">
    <property type="entry name" value="Alpha-ketoglutarate-dependent dioxygenase AlkB-like"/>
    <property type="match status" value="1"/>
</dbReference>
<dbReference type="GO" id="GO:0035516">
    <property type="term" value="F:broad specificity oxidative DNA demethylase activity"/>
    <property type="evidence" value="ECO:0007669"/>
    <property type="project" value="TreeGrafter"/>
</dbReference>